<organism evidence="2">
    <name type="scientific">marine sediment metagenome</name>
    <dbReference type="NCBI Taxonomy" id="412755"/>
    <lineage>
        <taxon>unclassified sequences</taxon>
        <taxon>metagenomes</taxon>
        <taxon>ecological metagenomes</taxon>
    </lineage>
</organism>
<reference evidence="2" key="1">
    <citation type="journal article" date="2015" name="Nature">
        <title>Complex archaea that bridge the gap between prokaryotes and eukaryotes.</title>
        <authorList>
            <person name="Spang A."/>
            <person name="Saw J.H."/>
            <person name="Jorgensen S.L."/>
            <person name="Zaremba-Niedzwiedzka K."/>
            <person name="Martijn J."/>
            <person name="Lind A.E."/>
            <person name="van Eijk R."/>
            <person name="Schleper C."/>
            <person name="Guy L."/>
            <person name="Ettema T.J."/>
        </authorList>
    </citation>
    <scope>NUCLEOTIDE SEQUENCE</scope>
</reference>
<name>A0A0F9D565_9ZZZZ</name>
<feature type="region of interest" description="Disordered" evidence="1">
    <location>
        <begin position="85"/>
        <end position="104"/>
    </location>
</feature>
<gene>
    <name evidence="2" type="ORF">LCGC14_2588420</name>
</gene>
<dbReference type="EMBL" id="LAZR01043386">
    <property type="protein sequence ID" value="KKL07198.1"/>
    <property type="molecule type" value="Genomic_DNA"/>
</dbReference>
<dbReference type="SUPFAM" id="SSF89360">
    <property type="entry name" value="HesB-like domain"/>
    <property type="match status" value="1"/>
</dbReference>
<sequence length="104" mass="11296">MLTVTNKAAQYLRESLTRKKEGAPEALRIVLTEDGYQLTLDNPNEGDQIFEEDGQKYLLLDAAVGGTLSRATIDVQDSRRGATLTLTGGDALQPQPQPESPPEP</sequence>
<evidence type="ECO:0000313" key="2">
    <source>
        <dbReference type="EMBL" id="KKL07198.1"/>
    </source>
</evidence>
<evidence type="ECO:0008006" key="3">
    <source>
        <dbReference type="Google" id="ProtNLM"/>
    </source>
</evidence>
<dbReference type="InterPro" id="IPR035903">
    <property type="entry name" value="HesB-like_dom_sf"/>
</dbReference>
<comment type="caution">
    <text evidence="2">The sequence shown here is derived from an EMBL/GenBank/DDBJ whole genome shotgun (WGS) entry which is preliminary data.</text>
</comment>
<dbReference type="AlphaFoldDB" id="A0A0F9D565"/>
<feature type="compositionally biased region" description="Pro residues" evidence="1">
    <location>
        <begin position="95"/>
        <end position="104"/>
    </location>
</feature>
<dbReference type="Gene3D" id="2.60.300.12">
    <property type="entry name" value="HesB-like domain"/>
    <property type="match status" value="1"/>
</dbReference>
<accession>A0A0F9D565</accession>
<protein>
    <recommendedName>
        <fullName evidence="3">FeS cluster biogenesis domain-containing protein</fullName>
    </recommendedName>
</protein>
<proteinExistence type="predicted"/>
<evidence type="ECO:0000256" key="1">
    <source>
        <dbReference type="SAM" id="MobiDB-lite"/>
    </source>
</evidence>